<accession>A0ABR2F444</accession>
<evidence type="ECO:0000313" key="1">
    <source>
        <dbReference type="EMBL" id="KAK8571792.1"/>
    </source>
</evidence>
<organism evidence="1 2">
    <name type="scientific">Hibiscus sabdariffa</name>
    <name type="common">roselle</name>
    <dbReference type="NCBI Taxonomy" id="183260"/>
    <lineage>
        <taxon>Eukaryota</taxon>
        <taxon>Viridiplantae</taxon>
        <taxon>Streptophyta</taxon>
        <taxon>Embryophyta</taxon>
        <taxon>Tracheophyta</taxon>
        <taxon>Spermatophyta</taxon>
        <taxon>Magnoliopsida</taxon>
        <taxon>eudicotyledons</taxon>
        <taxon>Gunneridae</taxon>
        <taxon>Pentapetalae</taxon>
        <taxon>rosids</taxon>
        <taxon>malvids</taxon>
        <taxon>Malvales</taxon>
        <taxon>Malvaceae</taxon>
        <taxon>Malvoideae</taxon>
        <taxon>Hibiscus</taxon>
    </lineage>
</organism>
<sequence length="117" mass="13496">MLIRLRIFEFMVLGRVIRLRVKAALSIELDNKVLVNWILNPSQRPWGVARSMIEIDNLVCECVAVYFKSVALQELAMEVILAQNRIDKRDWLIAWCPIRPPSPSPIDNCLARITKLP</sequence>
<dbReference type="Proteomes" id="UP001472677">
    <property type="component" value="Unassembled WGS sequence"/>
</dbReference>
<gene>
    <name evidence="1" type="ORF">V6N12_027865</name>
</gene>
<keyword evidence="2" id="KW-1185">Reference proteome</keyword>
<proteinExistence type="predicted"/>
<dbReference type="EMBL" id="JBBPBM010000008">
    <property type="protein sequence ID" value="KAK8571792.1"/>
    <property type="molecule type" value="Genomic_DNA"/>
</dbReference>
<comment type="caution">
    <text evidence="1">The sequence shown here is derived from an EMBL/GenBank/DDBJ whole genome shotgun (WGS) entry which is preliminary data.</text>
</comment>
<evidence type="ECO:0000313" key="2">
    <source>
        <dbReference type="Proteomes" id="UP001472677"/>
    </source>
</evidence>
<protein>
    <submittedName>
        <fullName evidence="1">Uncharacterized protein</fullName>
    </submittedName>
</protein>
<reference evidence="1 2" key="1">
    <citation type="journal article" date="2024" name="G3 (Bethesda)">
        <title>Genome assembly of Hibiscus sabdariffa L. provides insights into metabolisms of medicinal natural products.</title>
        <authorList>
            <person name="Kim T."/>
        </authorList>
    </citation>
    <scope>NUCLEOTIDE SEQUENCE [LARGE SCALE GENOMIC DNA]</scope>
    <source>
        <strain evidence="1">TK-2024</strain>
        <tissue evidence="1">Old leaves</tissue>
    </source>
</reference>
<name>A0ABR2F444_9ROSI</name>